<evidence type="ECO:0000256" key="1">
    <source>
        <dbReference type="SAM" id="MobiDB-lite"/>
    </source>
</evidence>
<keyword evidence="2" id="KW-1133">Transmembrane helix</keyword>
<comment type="caution">
    <text evidence="3">The sequence shown here is derived from an EMBL/GenBank/DDBJ whole genome shotgun (WGS) entry which is preliminary data.</text>
</comment>
<sequence length="156" mass="17397">MDEHYRRKTACGPVVDGTFGEWTVSEDRSRRGGHRSTLGEPSKRRSTPGAHPPAGRRQPIDKGVIDVMWWYGPGMSGWGYALMTISMVLFWALIIVGVVALVRYLARGDRPAPAPRPTAEQLLAERFARGELTEQEYRDRLDTLQAQGPGGPVPRR</sequence>
<accession>A0ABW1J7A9</accession>
<dbReference type="Proteomes" id="UP001596302">
    <property type="component" value="Unassembled WGS sequence"/>
</dbReference>
<feature type="region of interest" description="Disordered" evidence="1">
    <location>
        <begin position="22"/>
        <end position="59"/>
    </location>
</feature>
<protein>
    <submittedName>
        <fullName evidence="3">SHOCT domain-containing protein</fullName>
    </submittedName>
</protein>
<keyword evidence="2" id="KW-0812">Transmembrane</keyword>
<organism evidence="3 4">
    <name type="scientific">Pseudonocardia hispaniensis</name>
    <dbReference type="NCBI Taxonomy" id="904933"/>
    <lineage>
        <taxon>Bacteria</taxon>
        <taxon>Bacillati</taxon>
        <taxon>Actinomycetota</taxon>
        <taxon>Actinomycetes</taxon>
        <taxon>Pseudonocardiales</taxon>
        <taxon>Pseudonocardiaceae</taxon>
        <taxon>Pseudonocardia</taxon>
    </lineage>
</organism>
<evidence type="ECO:0000256" key="2">
    <source>
        <dbReference type="SAM" id="Phobius"/>
    </source>
</evidence>
<keyword evidence="4" id="KW-1185">Reference proteome</keyword>
<dbReference type="RefSeq" id="WP_379586885.1">
    <property type="nucleotide sequence ID" value="NZ_JBHSQW010000039.1"/>
</dbReference>
<name>A0ABW1J7A9_9PSEU</name>
<evidence type="ECO:0000313" key="3">
    <source>
        <dbReference type="EMBL" id="MFC5996307.1"/>
    </source>
</evidence>
<keyword evidence="2" id="KW-0472">Membrane</keyword>
<feature type="region of interest" description="Disordered" evidence="1">
    <location>
        <begin position="134"/>
        <end position="156"/>
    </location>
</feature>
<evidence type="ECO:0000313" key="4">
    <source>
        <dbReference type="Proteomes" id="UP001596302"/>
    </source>
</evidence>
<gene>
    <name evidence="3" type="ORF">ACFQE5_19060</name>
</gene>
<feature type="transmembrane region" description="Helical" evidence="2">
    <location>
        <begin position="78"/>
        <end position="106"/>
    </location>
</feature>
<proteinExistence type="predicted"/>
<dbReference type="EMBL" id="JBHSQW010000039">
    <property type="protein sequence ID" value="MFC5996307.1"/>
    <property type="molecule type" value="Genomic_DNA"/>
</dbReference>
<reference evidence="4" key="1">
    <citation type="journal article" date="2019" name="Int. J. Syst. Evol. Microbiol.">
        <title>The Global Catalogue of Microorganisms (GCM) 10K type strain sequencing project: providing services to taxonomists for standard genome sequencing and annotation.</title>
        <authorList>
            <consortium name="The Broad Institute Genomics Platform"/>
            <consortium name="The Broad Institute Genome Sequencing Center for Infectious Disease"/>
            <person name="Wu L."/>
            <person name="Ma J."/>
        </authorList>
    </citation>
    <scope>NUCLEOTIDE SEQUENCE [LARGE SCALE GENOMIC DNA]</scope>
    <source>
        <strain evidence="4">CCM 8391</strain>
    </source>
</reference>